<dbReference type="Proteomes" id="UP000001338">
    <property type="component" value="Unassembled WGS sequence"/>
</dbReference>
<organism evidence="1 2">
    <name type="scientific">Leptospira weilii str. 2006001853</name>
    <dbReference type="NCBI Taxonomy" id="1001589"/>
    <lineage>
        <taxon>Bacteria</taxon>
        <taxon>Pseudomonadati</taxon>
        <taxon>Spirochaetota</taxon>
        <taxon>Spirochaetia</taxon>
        <taxon>Leptospirales</taxon>
        <taxon>Leptospiraceae</taxon>
        <taxon>Leptospira</taxon>
    </lineage>
</organism>
<comment type="caution">
    <text evidence="1">The sequence shown here is derived from an EMBL/GenBank/DDBJ whole genome shotgun (WGS) entry which is preliminary data.</text>
</comment>
<reference evidence="1 2" key="1">
    <citation type="submission" date="2012-10" db="EMBL/GenBank/DDBJ databases">
        <authorList>
            <person name="Harkins D.M."/>
            <person name="Durkin A.S."/>
            <person name="Brinkac L.M."/>
            <person name="Haft D.H."/>
            <person name="Selengut J.D."/>
            <person name="Sanka R."/>
            <person name="DePew J."/>
            <person name="Purushe J."/>
            <person name="Whelen A.C."/>
            <person name="Vinetz J.M."/>
            <person name="Sutton G.G."/>
            <person name="Nierman W.C."/>
            <person name="Fouts D.E."/>
        </authorList>
    </citation>
    <scope>NUCLEOTIDE SEQUENCE [LARGE SCALE GENOMIC DNA]</scope>
    <source>
        <strain evidence="1 2">2006001853</strain>
    </source>
</reference>
<evidence type="ECO:0000313" key="2">
    <source>
        <dbReference type="Proteomes" id="UP000001338"/>
    </source>
</evidence>
<gene>
    <name evidence="1" type="ORF">LEP1GSC036_3824</name>
</gene>
<evidence type="ECO:0000313" key="1">
    <source>
        <dbReference type="EMBL" id="EKR63305.1"/>
    </source>
</evidence>
<accession>A0A828YYW8</accession>
<name>A0A828YYW8_9LEPT</name>
<dbReference type="AlphaFoldDB" id="A0A828YYW8"/>
<sequence length="54" mass="6647">MGFLRKTHVKYHLYFYFSFESAPKPFDLIRISADRWNCSYVSDGLFYVLIYRKR</sequence>
<protein>
    <submittedName>
        <fullName evidence="1">Uncharacterized protein</fullName>
    </submittedName>
</protein>
<proteinExistence type="predicted"/>
<dbReference type="EMBL" id="AFLV02000061">
    <property type="protein sequence ID" value="EKR63305.1"/>
    <property type="molecule type" value="Genomic_DNA"/>
</dbReference>